<reference evidence="18 19" key="1">
    <citation type="submission" date="2021-03" db="EMBL/GenBank/DDBJ databases">
        <title>Genomic Encyclopedia of Type Strains, Phase IV (KMG-IV): sequencing the most valuable type-strain genomes for metagenomic binning, comparative biology and taxonomic classification.</title>
        <authorList>
            <person name="Goeker M."/>
        </authorList>
    </citation>
    <scope>NUCLEOTIDE SEQUENCE [LARGE SCALE GENOMIC DNA]</scope>
    <source>
        <strain evidence="18 19">DSM 26675</strain>
    </source>
</reference>
<name>A0ABS4RF98_9BACI</name>
<dbReference type="Proteomes" id="UP001519293">
    <property type="component" value="Unassembled WGS sequence"/>
</dbReference>
<dbReference type="SMART" id="SM00387">
    <property type="entry name" value="HATPase_c"/>
    <property type="match status" value="1"/>
</dbReference>
<evidence type="ECO:0000256" key="5">
    <source>
        <dbReference type="ARBA" id="ARBA00022553"/>
    </source>
</evidence>
<comment type="subcellular location">
    <subcellularLocation>
        <location evidence="2">Cell membrane</location>
        <topology evidence="2">Multi-pass membrane protein</topology>
    </subcellularLocation>
</comment>
<dbReference type="SMART" id="SM00388">
    <property type="entry name" value="HisKA"/>
    <property type="match status" value="1"/>
</dbReference>
<dbReference type="CDD" id="cd00082">
    <property type="entry name" value="HisKA"/>
    <property type="match status" value="1"/>
</dbReference>
<feature type="domain" description="Histidine kinase" evidence="16">
    <location>
        <begin position="253"/>
        <end position="469"/>
    </location>
</feature>
<dbReference type="EMBL" id="JAGIKZ010000007">
    <property type="protein sequence ID" value="MBP2241035.1"/>
    <property type="molecule type" value="Genomic_DNA"/>
</dbReference>
<dbReference type="InterPro" id="IPR003660">
    <property type="entry name" value="HAMP_dom"/>
</dbReference>
<dbReference type="InterPro" id="IPR003661">
    <property type="entry name" value="HisK_dim/P_dom"/>
</dbReference>
<evidence type="ECO:0000256" key="12">
    <source>
        <dbReference type="ARBA" id="ARBA00023012"/>
    </source>
</evidence>
<proteinExistence type="predicted"/>
<dbReference type="Pfam" id="PF00512">
    <property type="entry name" value="HisKA"/>
    <property type="match status" value="1"/>
</dbReference>
<keyword evidence="4" id="KW-1003">Cell membrane</keyword>
<feature type="domain" description="HAMP" evidence="17">
    <location>
        <begin position="186"/>
        <end position="238"/>
    </location>
</feature>
<keyword evidence="6" id="KW-0808">Transferase</keyword>
<dbReference type="SUPFAM" id="SSF158472">
    <property type="entry name" value="HAMP domain-like"/>
    <property type="match status" value="1"/>
</dbReference>
<dbReference type="Pfam" id="PF02518">
    <property type="entry name" value="HATPase_c"/>
    <property type="match status" value="1"/>
</dbReference>
<dbReference type="InterPro" id="IPR036097">
    <property type="entry name" value="HisK_dim/P_sf"/>
</dbReference>
<dbReference type="InterPro" id="IPR004358">
    <property type="entry name" value="Sig_transdc_His_kin-like_C"/>
</dbReference>
<comment type="caution">
    <text evidence="18">The sequence shown here is derived from an EMBL/GenBank/DDBJ whole genome shotgun (WGS) entry which is preliminary data.</text>
</comment>
<evidence type="ECO:0000259" key="16">
    <source>
        <dbReference type="PROSITE" id="PS50109"/>
    </source>
</evidence>
<dbReference type="SUPFAM" id="SSF55874">
    <property type="entry name" value="ATPase domain of HSP90 chaperone/DNA topoisomerase II/histidine kinase"/>
    <property type="match status" value="1"/>
</dbReference>
<evidence type="ECO:0000256" key="14">
    <source>
        <dbReference type="SAM" id="Coils"/>
    </source>
</evidence>
<accession>A0ABS4RF98</accession>
<feature type="transmembrane region" description="Helical" evidence="15">
    <location>
        <begin position="165"/>
        <end position="184"/>
    </location>
</feature>
<evidence type="ECO:0000313" key="19">
    <source>
        <dbReference type="Proteomes" id="UP001519293"/>
    </source>
</evidence>
<dbReference type="InterPro" id="IPR036890">
    <property type="entry name" value="HATPase_C_sf"/>
</dbReference>
<dbReference type="EC" id="2.7.13.3" evidence="3"/>
<evidence type="ECO:0000256" key="3">
    <source>
        <dbReference type="ARBA" id="ARBA00012438"/>
    </source>
</evidence>
<evidence type="ECO:0000256" key="9">
    <source>
        <dbReference type="ARBA" id="ARBA00022777"/>
    </source>
</evidence>
<sequence>MKVKFFYQLLVSQISILILAFLILSLSFAQFVENYIFQNKVDELNDYGEQILTDITIRVDGTESFLDEYSQILETRHIQYILFNYEGKVIYPQLQSAPLIQLTKSEWEQIAKGKRVSVKHDIKRFGQEVTLVAMPFMQGDKLSGGILLLSPITGALDMIKQLNRFLLYTIVIALTASILISLVFSKSFTIRIRSIRNATSMITAGNYDVHVPDKYQDEIGELAADFNKMAEKLKDSNEEIERLENRRRKFIADVSHEMRTPLTTISGLAEGIKDHLIPEDDIEKGMVLIDREAKRLIRLVNENLDYEKIRSNQLKLNKMNMELIDIFEVVEEQLHLQALEKNNHLTIDCHEEIIVYADYDRLVQIIVNIVKNAIQFTDNGQIFLKGKRDETSTIIEIEDTGVGINPEEIESIWVRFYKADLSRTTQPYGEFGIGLSIVKQLVQLHEGEIAVTSEKGKGTKFTIRLPNSVEEEIN</sequence>
<evidence type="ECO:0000313" key="18">
    <source>
        <dbReference type="EMBL" id="MBP2241035.1"/>
    </source>
</evidence>
<dbReference type="PANTHER" id="PTHR45528:SF1">
    <property type="entry name" value="SENSOR HISTIDINE KINASE CPXA"/>
    <property type="match status" value="1"/>
</dbReference>
<comment type="catalytic activity">
    <reaction evidence="1">
        <text>ATP + protein L-histidine = ADP + protein N-phospho-L-histidine.</text>
        <dbReference type="EC" id="2.7.13.3"/>
    </reaction>
</comment>
<keyword evidence="11 15" id="KW-1133">Transmembrane helix</keyword>
<dbReference type="PRINTS" id="PR00344">
    <property type="entry name" value="BCTRLSENSOR"/>
</dbReference>
<evidence type="ECO:0000256" key="10">
    <source>
        <dbReference type="ARBA" id="ARBA00022840"/>
    </source>
</evidence>
<keyword evidence="19" id="KW-1185">Reference proteome</keyword>
<dbReference type="SUPFAM" id="SSF47384">
    <property type="entry name" value="Homodimeric domain of signal transducing histidine kinase"/>
    <property type="match status" value="1"/>
</dbReference>
<dbReference type="InterPro" id="IPR003594">
    <property type="entry name" value="HATPase_dom"/>
</dbReference>
<dbReference type="Gene3D" id="6.10.340.10">
    <property type="match status" value="1"/>
</dbReference>
<evidence type="ECO:0000256" key="15">
    <source>
        <dbReference type="SAM" id="Phobius"/>
    </source>
</evidence>
<keyword evidence="14" id="KW-0175">Coiled coil</keyword>
<gene>
    <name evidence="18" type="ORF">J2Z40_001597</name>
</gene>
<feature type="coiled-coil region" evidence="14">
    <location>
        <begin position="223"/>
        <end position="253"/>
    </location>
</feature>
<evidence type="ECO:0000256" key="8">
    <source>
        <dbReference type="ARBA" id="ARBA00022741"/>
    </source>
</evidence>
<dbReference type="InterPro" id="IPR005467">
    <property type="entry name" value="His_kinase_dom"/>
</dbReference>
<keyword evidence="8" id="KW-0547">Nucleotide-binding</keyword>
<dbReference type="Gene3D" id="3.30.565.10">
    <property type="entry name" value="Histidine kinase-like ATPase, C-terminal domain"/>
    <property type="match status" value="1"/>
</dbReference>
<evidence type="ECO:0000256" key="2">
    <source>
        <dbReference type="ARBA" id="ARBA00004651"/>
    </source>
</evidence>
<evidence type="ECO:0000256" key="6">
    <source>
        <dbReference type="ARBA" id="ARBA00022679"/>
    </source>
</evidence>
<dbReference type="InterPro" id="IPR050398">
    <property type="entry name" value="HssS/ArlS-like"/>
</dbReference>
<organism evidence="18 19">
    <name type="scientific">Cytobacillus eiseniae</name>
    <dbReference type="NCBI Taxonomy" id="762947"/>
    <lineage>
        <taxon>Bacteria</taxon>
        <taxon>Bacillati</taxon>
        <taxon>Bacillota</taxon>
        <taxon>Bacilli</taxon>
        <taxon>Bacillales</taxon>
        <taxon>Bacillaceae</taxon>
        <taxon>Cytobacillus</taxon>
    </lineage>
</organism>
<dbReference type="PROSITE" id="PS50109">
    <property type="entry name" value="HIS_KIN"/>
    <property type="match status" value="1"/>
</dbReference>
<keyword evidence="9 18" id="KW-0418">Kinase</keyword>
<dbReference type="Pfam" id="PF00672">
    <property type="entry name" value="HAMP"/>
    <property type="match status" value="1"/>
</dbReference>
<evidence type="ECO:0000256" key="11">
    <source>
        <dbReference type="ARBA" id="ARBA00022989"/>
    </source>
</evidence>
<dbReference type="Gene3D" id="1.10.287.130">
    <property type="match status" value="1"/>
</dbReference>
<evidence type="ECO:0000256" key="1">
    <source>
        <dbReference type="ARBA" id="ARBA00000085"/>
    </source>
</evidence>
<dbReference type="CDD" id="cd06225">
    <property type="entry name" value="HAMP"/>
    <property type="match status" value="1"/>
</dbReference>
<keyword evidence="7 15" id="KW-0812">Transmembrane</keyword>
<evidence type="ECO:0000256" key="13">
    <source>
        <dbReference type="ARBA" id="ARBA00023136"/>
    </source>
</evidence>
<evidence type="ECO:0000259" key="17">
    <source>
        <dbReference type="PROSITE" id="PS50885"/>
    </source>
</evidence>
<protein>
    <recommendedName>
        <fullName evidence="3">histidine kinase</fullName>
        <ecNumber evidence="3">2.7.13.3</ecNumber>
    </recommendedName>
</protein>
<dbReference type="GO" id="GO:0016301">
    <property type="term" value="F:kinase activity"/>
    <property type="evidence" value="ECO:0007669"/>
    <property type="project" value="UniProtKB-KW"/>
</dbReference>
<keyword evidence="5" id="KW-0597">Phosphoprotein</keyword>
<evidence type="ECO:0000256" key="7">
    <source>
        <dbReference type="ARBA" id="ARBA00022692"/>
    </source>
</evidence>
<keyword evidence="10" id="KW-0067">ATP-binding</keyword>
<evidence type="ECO:0000256" key="4">
    <source>
        <dbReference type="ARBA" id="ARBA00022475"/>
    </source>
</evidence>
<dbReference type="RefSeq" id="WP_066392511.1">
    <property type="nucleotide sequence ID" value="NZ_JAGIKZ010000007.1"/>
</dbReference>
<dbReference type="SMART" id="SM00304">
    <property type="entry name" value="HAMP"/>
    <property type="match status" value="1"/>
</dbReference>
<dbReference type="PROSITE" id="PS50885">
    <property type="entry name" value="HAMP"/>
    <property type="match status" value="1"/>
</dbReference>
<keyword evidence="13 15" id="KW-0472">Membrane</keyword>
<dbReference type="PANTHER" id="PTHR45528">
    <property type="entry name" value="SENSOR HISTIDINE KINASE CPXA"/>
    <property type="match status" value="1"/>
</dbReference>
<keyword evidence="12" id="KW-0902">Two-component regulatory system</keyword>